<keyword evidence="2" id="KW-1185">Reference proteome</keyword>
<dbReference type="AlphaFoldDB" id="A0A2P5DUN2"/>
<reference evidence="2" key="1">
    <citation type="submission" date="2016-06" db="EMBL/GenBank/DDBJ databases">
        <title>Parallel loss of symbiosis genes in relatives of nitrogen-fixing non-legume Parasponia.</title>
        <authorList>
            <person name="Van Velzen R."/>
            <person name="Holmer R."/>
            <person name="Bu F."/>
            <person name="Rutten L."/>
            <person name="Van Zeijl A."/>
            <person name="Liu W."/>
            <person name="Santuari L."/>
            <person name="Cao Q."/>
            <person name="Sharma T."/>
            <person name="Shen D."/>
            <person name="Roswanjaya Y."/>
            <person name="Wardhani T."/>
            <person name="Kalhor M.S."/>
            <person name="Jansen J."/>
            <person name="Van den Hoogen J."/>
            <person name="Gungor B."/>
            <person name="Hartog M."/>
            <person name="Hontelez J."/>
            <person name="Verver J."/>
            <person name="Yang W.-C."/>
            <person name="Schijlen E."/>
            <person name="Repin R."/>
            <person name="Schilthuizen M."/>
            <person name="Schranz E."/>
            <person name="Heidstra R."/>
            <person name="Miyata K."/>
            <person name="Fedorova E."/>
            <person name="Kohlen W."/>
            <person name="Bisseling T."/>
            <person name="Smit S."/>
            <person name="Geurts R."/>
        </authorList>
    </citation>
    <scope>NUCLEOTIDE SEQUENCE [LARGE SCALE GENOMIC DNA]</scope>
    <source>
        <strain evidence="2">cv. WU1-14</strain>
    </source>
</reference>
<sequence length="134" mass="15311">MNISQGFVSFMVLLDIGLEIVQNEMLWSRLIRSIINFDSSYGLRLWSLAVKSIPKPIRTYPQQHTTLSKSPQNSNHSLVFLGNVKGPYIGEIWKIEEEMALDGVSIVDKLAIQKNLDYDKDVMLFPIYVHEVKG</sequence>
<dbReference type="EMBL" id="JXTB01000015">
    <property type="protein sequence ID" value="PON77000.1"/>
    <property type="molecule type" value="Genomic_DNA"/>
</dbReference>
<name>A0A2P5DUN2_PARAD</name>
<protein>
    <submittedName>
        <fullName evidence="1">Uncharacterized protein</fullName>
    </submittedName>
</protein>
<comment type="caution">
    <text evidence="1">The sequence shown here is derived from an EMBL/GenBank/DDBJ whole genome shotgun (WGS) entry which is preliminary data.</text>
</comment>
<gene>
    <name evidence="1" type="ORF">PanWU01x14_030090</name>
</gene>
<evidence type="ECO:0000313" key="1">
    <source>
        <dbReference type="EMBL" id="PON77000.1"/>
    </source>
</evidence>
<accession>A0A2P5DUN2</accession>
<proteinExistence type="predicted"/>
<dbReference type="Proteomes" id="UP000237105">
    <property type="component" value="Unassembled WGS sequence"/>
</dbReference>
<organism evidence="1 2">
    <name type="scientific">Parasponia andersonii</name>
    <name type="common">Sponia andersonii</name>
    <dbReference type="NCBI Taxonomy" id="3476"/>
    <lineage>
        <taxon>Eukaryota</taxon>
        <taxon>Viridiplantae</taxon>
        <taxon>Streptophyta</taxon>
        <taxon>Embryophyta</taxon>
        <taxon>Tracheophyta</taxon>
        <taxon>Spermatophyta</taxon>
        <taxon>Magnoliopsida</taxon>
        <taxon>eudicotyledons</taxon>
        <taxon>Gunneridae</taxon>
        <taxon>Pentapetalae</taxon>
        <taxon>rosids</taxon>
        <taxon>fabids</taxon>
        <taxon>Rosales</taxon>
        <taxon>Cannabaceae</taxon>
        <taxon>Parasponia</taxon>
    </lineage>
</organism>
<evidence type="ECO:0000313" key="2">
    <source>
        <dbReference type="Proteomes" id="UP000237105"/>
    </source>
</evidence>